<evidence type="ECO:0000313" key="3">
    <source>
        <dbReference type="EMBL" id="TWU43811.1"/>
    </source>
</evidence>
<name>A0A5C6E7Z7_9BACT</name>
<keyword evidence="4" id="KW-1185">Reference proteome</keyword>
<dbReference type="Proteomes" id="UP000315471">
    <property type="component" value="Unassembled WGS sequence"/>
</dbReference>
<dbReference type="Pfam" id="PF13559">
    <property type="entry name" value="DUF4129"/>
    <property type="match status" value="1"/>
</dbReference>
<dbReference type="Pfam" id="PF11992">
    <property type="entry name" value="TgpA_N"/>
    <property type="match status" value="1"/>
</dbReference>
<dbReference type="GO" id="GO:0003810">
    <property type="term" value="F:protein-glutamine gamma-glutamyltransferase activity"/>
    <property type="evidence" value="ECO:0007669"/>
    <property type="project" value="UniProtKB-EC"/>
</dbReference>
<dbReference type="EC" id="2.3.2.13" evidence="3"/>
<evidence type="ECO:0000259" key="2">
    <source>
        <dbReference type="SMART" id="SM00460"/>
    </source>
</evidence>
<dbReference type="InterPro" id="IPR002931">
    <property type="entry name" value="Transglutaminase-like"/>
</dbReference>
<keyword evidence="1" id="KW-0812">Transmembrane</keyword>
<dbReference type="Pfam" id="PF01841">
    <property type="entry name" value="Transglut_core"/>
    <property type="match status" value="1"/>
</dbReference>
<sequence length="681" mass="76373">MNPLHLNHARIIGLVLIALQVVALGFFFKTPLFCGGMLAAIGFAAFSKKRFASPQSAKRWPIIFVVLFVVSRTLLPTSLYAGRQSFLVPDACLIAMHFVVYQTALFFVRSKRDRPPNHLPILAITAMIFTGDIQVQTSERLFFQLLSILLVVLSIGYFLACRNSSPTTGNPIGGSTFTKQRWWLLAGVAIACSAIAWASASNLYRYAREIEDTMNRFIHPSLKPESVGFSGQGRLGSVASQKGESGKNVALRVDAEKIPGYLRGKVFDTYLPGQWQCVATSKPLKPAEQDELPADTAADRRDGQRFAITKNLTKLGDALEIWPNQNFQSVLFTPLDTSVVQAHVDHMSLNLHHVVSADEMPIMSSYKVWTSPVEPITVNASGGLSKEEQQCLTMLPSDLDPRISMLAEKMFSEANTTTEKIAVVENYFLDNYEYQIGIEIPHQVDPINYFLLERPAGHCEYFASGAVVLLRAAGIPCRYVTGFVAAEKNDYGDYWIARNRDAHAWAEAYDEQLGWVLVEATPAEGVPQETSAQTSNQIWDAAKAKWQKLVRQLRRDGLGFLIQTIGNLIVHPLTWILLLVVAIGFTVRRYLQYLTRKTTKHVDPLTRQLHVLLDRMDQSWKQKGLERRPSETLHQFARRLELAEKSEPYRDAANWYRRFAVVRYGGKVTVSSIESLQDGCV</sequence>
<keyword evidence="1" id="KW-1133">Transmembrane helix</keyword>
<feature type="transmembrane region" description="Helical" evidence="1">
    <location>
        <begin position="62"/>
        <end position="81"/>
    </location>
</feature>
<protein>
    <submittedName>
        <fullName evidence="3">Protein-glutamine gamma-glutamyltransferase</fullName>
        <ecNumber evidence="3">2.3.2.13</ecNumber>
    </submittedName>
</protein>
<evidence type="ECO:0000256" key="1">
    <source>
        <dbReference type="SAM" id="Phobius"/>
    </source>
</evidence>
<dbReference type="InterPro" id="IPR025403">
    <property type="entry name" value="TgpA-like_C"/>
</dbReference>
<feature type="transmembrane region" description="Helical" evidence="1">
    <location>
        <begin position="87"/>
        <end position="107"/>
    </location>
</feature>
<dbReference type="SMART" id="SM00460">
    <property type="entry name" value="TGc"/>
    <property type="match status" value="1"/>
</dbReference>
<dbReference type="EMBL" id="SJPY01000002">
    <property type="protein sequence ID" value="TWU43811.1"/>
    <property type="molecule type" value="Genomic_DNA"/>
</dbReference>
<dbReference type="InterPro" id="IPR052901">
    <property type="entry name" value="Bact_TGase-like"/>
</dbReference>
<dbReference type="Gene3D" id="3.10.620.30">
    <property type="match status" value="1"/>
</dbReference>
<dbReference type="PANTHER" id="PTHR42736">
    <property type="entry name" value="PROTEIN-GLUTAMINE GAMMA-GLUTAMYLTRANSFERASE"/>
    <property type="match status" value="1"/>
</dbReference>
<dbReference type="SUPFAM" id="SSF54001">
    <property type="entry name" value="Cysteine proteinases"/>
    <property type="match status" value="1"/>
</dbReference>
<reference evidence="3 4" key="1">
    <citation type="submission" date="2019-02" db="EMBL/GenBank/DDBJ databases">
        <title>Deep-cultivation of Planctomycetes and their phenomic and genomic characterization uncovers novel biology.</title>
        <authorList>
            <person name="Wiegand S."/>
            <person name="Jogler M."/>
            <person name="Boedeker C."/>
            <person name="Pinto D."/>
            <person name="Vollmers J."/>
            <person name="Rivas-Marin E."/>
            <person name="Kohn T."/>
            <person name="Peeters S.H."/>
            <person name="Heuer A."/>
            <person name="Rast P."/>
            <person name="Oberbeckmann S."/>
            <person name="Bunk B."/>
            <person name="Jeske O."/>
            <person name="Meyerdierks A."/>
            <person name="Storesund J.E."/>
            <person name="Kallscheuer N."/>
            <person name="Luecker S."/>
            <person name="Lage O.M."/>
            <person name="Pohl T."/>
            <person name="Merkel B.J."/>
            <person name="Hornburger P."/>
            <person name="Mueller R.-W."/>
            <person name="Bruemmer F."/>
            <person name="Labrenz M."/>
            <person name="Spormann A.M."/>
            <person name="Op Den Camp H."/>
            <person name="Overmann J."/>
            <person name="Amann R."/>
            <person name="Jetten M.S.M."/>
            <person name="Mascher T."/>
            <person name="Medema M.H."/>
            <person name="Devos D.P."/>
            <person name="Kaster A.-K."/>
            <person name="Ovreas L."/>
            <person name="Rohde M."/>
            <person name="Galperin M.Y."/>
            <person name="Jogler C."/>
        </authorList>
    </citation>
    <scope>NUCLEOTIDE SEQUENCE [LARGE SCALE GENOMIC DNA]</scope>
    <source>
        <strain evidence="3 4">Q31b</strain>
    </source>
</reference>
<evidence type="ECO:0000313" key="4">
    <source>
        <dbReference type="Proteomes" id="UP000315471"/>
    </source>
</evidence>
<feature type="transmembrane region" description="Helical" evidence="1">
    <location>
        <begin position="182"/>
        <end position="200"/>
    </location>
</feature>
<feature type="transmembrane region" description="Helical" evidence="1">
    <location>
        <begin position="573"/>
        <end position="591"/>
    </location>
</feature>
<keyword evidence="1" id="KW-0472">Membrane</keyword>
<organism evidence="3 4">
    <name type="scientific">Novipirellula aureliae</name>
    <dbReference type="NCBI Taxonomy" id="2527966"/>
    <lineage>
        <taxon>Bacteria</taxon>
        <taxon>Pseudomonadati</taxon>
        <taxon>Planctomycetota</taxon>
        <taxon>Planctomycetia</taxon>
        <taxon>Pirellulales</taxon>
        <taxon>Pirellulaceae</taxon>
        <taxon>Novipirellula</taxon>
    </lineage>
</organism>
<dbReference type="PANTHER" id="PTHR42736:SF1">
    <property type="entry name" value="PROTEIN-GLUTAMINE GAMMA-GLUTAMYLTRANSFERASE"/>
    <property type="match status" value="1"/>
</dbReference>
<keyword evidence="3" id="KW-0808">Transferase</keyword>
<dbReference type="OrthoDB" id="9804872at2"/>
<gene>
    <name evidence="3" type="primary">tgpA_3</name>
    <name evidence="3" type="ORF">Q31b_13430</name>
</gene>
<feature type="domain" description="Transglutaminase-like" evidence="2">
    <location>
        <begin position="451"/>
        <end position="522"/>
    </location>
</feature>
<comment type="caution">
    <text evidence="3">The sequence shown here is derived from an EMBL/GenBank/DDBJ whole genome shotgun (WGS) entry which is preliminary data.</text>
</comment>
<dbReference type="InterPro" id="IPR021878">
    <property type="entry name" value="TgpA_N"/>
</dbReference>
<dbReference type="InterPro" id="IPR038765">
    <property type="entry name" value="Papain-like_cys_pep_sf"/>
</dbReference>
<accession>A0A5C6E7Z7</accession>
<dbReference type="RefSeq" id="WP_146598879.1">
    <property type="nucleotide sequence ID" value="NZ_SJPY01000002.1"/>
</dbReference>
<feature type="transmembrane region" description="Helical" evidence="1">
    <location>
        <begin position="141"/>
        <end position="161"/>
    </location>
</feature>
<feature type="transmembrane region" description="Helical" evidence="1">
    <location>
        <begin position="119"/>
        <end position="135"/>
    </location>
</feature>
<proteinExistence type="predicted"/>
<keyword evidence="3" id="KW-0012">Acyltransferase</keyword>
<feature type="transmembrane region" description="Helical" evidence="1">
    <location>
        <begin position="12"/>
        <end position="41"/>
    </location>
</feature>
<dbReference type="AlphaFoldDB" id="A0A5C6E7Z7"/>